<dbReference type="SUPFAM" id="SSF81606">
    <property type="entry name" value="PP2C-like"/>
    <property type="match status" value="1"/>
</dbReference>
<dbReference type="Proteomes" id="UP001064489">
    <property type="component" value="Chromosome 3"/>
</dbReference>
<evidence type="ECO:0000313" key="3">
    <source>
        <dbReference type="Proteomes" id="UP001064489"/>
    </source>
</evidence>
<dbReference type="Gene3D" id="3.60.40.10">
    <property type="entry name" value="PPM-type phosphatase domain"/>
    <property type="match status" value="1"/>
</dbReference>
<dbReference type="Pfam" id="PF00481">
    <property type="entry name" value="PP2C"/>
    <property type="match status" value="1"/>
</dbReference>
<comment type="caution">
    <text evidence="2">The sequence shown here is derived from an EMBL/GenBank/DDBJ whole genome shotgun (WGS) entry which is preliminary data.</text>
</comment>
<gene>
    <name evidence="2" type="ORF">LWI28_022306</name>
</gene>
<protein>
    <recommendedName>
        <fullName evidence="1">PPM-type phosphatase domain-containing protein</fullName>
    </recommendedName>
</protein>
<proteinExistence type="predicted"/>
<dbReference type="InterPro" id="IPR036457">
    <property type="entry name" value="PPM-type-like_dom_sf"/>
</dbReference>
<accession>A0AAD5J6X6</accession>
<keyword evidence="3" id="KW-1185">Reference proteome</keyword>
<dbReference type="EMBL" id="JAJSOW010000100">
    <property type="protein sequence ID" value="KAI9186924.1"/>
    <property type="molecule type" value="Genomic_DNA"/>
</dbReference>
<name>A0AAD5J6X6_ACENE</name>
<reference evidence="2" key="2">
    <citation type="submission" date="2023-02" db="EMBL/GenBank/DDBJ databases">
        <authorList>
            <person name="Swenson N.G."/>
            <person name="Wegrzyn J.L."/>
            <person name="Mcevoy S.L."/>
        </authorList>
    </citation>
    <scope>NUCLEOTIDE SEQUENCE</scope>
    <source>
        <strain evidence="2">91603</strain>
        <tissue evidence="2">Leaf</tissue>
    </source>
</reference>
<evidence type="ECO:0000259" key="1">
    <source>
        <dbReference type="Pfam" id="PF00481"/>
    </source>
</evidence>
<dbReference type="InterPro" id="IPR001932">
    <property type="entry name" value="PPM-type_phosphatase-like_dom"/>
</dbReference>
<evidence type="ECO:0000313" key="2">
    <source>
        <dbReference type="EMBL" id="KAI9186924.1"/>
    </source>
</evidence>
<reference evidence="2" key="1">
    <citation type="journal article" date="2022" name="Plant J.">
        <title>Strategies of tolerance reflected in two North American maple genomes.</title>
        <authorList>
            <person name="McEvoy S.L."/>
            <person name="Sezen U.U."/>
            <person name="Trouern-Trend A."/>
            <person name="McMahon S.M."/>
            <person name="Schaberg P.G."/>
            <person name="Yang J."/>
            <person name="Wegrzyn J.L."/>
            <person name="Swenson N.G."/>
        </authorList>
    </citation>
    <scope>NUCLEOTIDE SEQUENCE</scope>
    <source>
        <strain evidence="2">91603</strain>
    </source>
</reference>
<dbReference type="AlphaFoldDB" id="A0AAD5J6X6"/>
<feature type="domain" description="PPM-type phosphatase" evidence="1">
    <location>
        <begin position="32"/>
        <end position="85"/>
    </location>
</feature>
<organism evidence="2 3">
    <name type="scientific">Acer negundo</name>
    <name type="common">Box elder</name>
    <dbReference type="NCBI Taxonomy" id="4023"/>
    <lineage>
        <taxon>Eukaryota</taxon>
        <taxon>Viridiplantae</taxon>
        <taxon>Streptophyta</taxon>
        <taxon>Embryophyta</taxon>
        <taxon>Tracheophyta</taxon>
        <taxon>Spermatophyta</taxon>
        <taxon>Magnoliopsida</taxon>
        <taxon>eudicotyledons</taxon>
        <taxon>Gunneridae</taxon>
        <taxon>Pentapetalae</taxon>
        <taxon>rosids</taxon>
        <taxon>malvids</taxon>
        <taxon>Sapindales</taxon>
        <taxon>Sapindaceae</taxon>
        <taxon>Hippocastanoideae</taxon>
        <taxon>Acereae</taxon>
        <taxon>Acer</taxon>
    </lineage>
</organism>
<sequence>MRAAFFSIYRCLAGMSGFKPCLGRLLQPGGFCLSRSVGYTDVGEFIVLVPYVKQVKLSNAGGRLVIASDGICDVLSSDMAAQSCRGLPAELAAKLVVKVMSSIGSFF</sequence>